<sequence length="112" mass="11108">MAQNATINVTGTIGGSSCAISTTPVDLGQHNASEFTGVGSSPSSGWVNFPITSQGCSADVVTLHMGFDGTADTDNNAMFAVTPGGASGLGIELQTQDGSATAVPNSTTELIN</sequence>
<accession>A0ABW8IFL2</accession>
<protein>
    <submittedName>
        <fullName evidence="2">Type 1 fimbrial protein</fullName>
    </submittedName>
</protein>
<evidence type="ECO:0000313" key="3">
    <source>
        <dbReference type="Proteomes" id="UP001620409"/>
    </source>
</evidence>
<dbReference type="RefSeq" id="WP_380007633.1">
    <property type="nucleotide sequence ID" value="NZ_JADIKI010000022.1"/>
</dbReference>
<gene>
    <name evidence="2" type="ORF">ISP18_05220</name>
</gene>
<comment type="caution">
    <text evidence="2">The sequence shown here is derived from an EMBL/GenBank/DDBJ whole genome shotgun (WGS) entry which is preliminary data.</text>
</comment>
<dbReference type="Proteomes" id="UP001620409">
    <property type="component" value="Unassembled WGS sequence"/>
</dbReference>
<dbReference type="InterPro" id="IPR008966">
    <property type="entry name" value="Adhesion_dom_sf"/>
</dbReference>
<organism evidence="2 3">
    <name type="scientific">Dyella humi</name>
    <dbReference type="NCBI Taxonomy" id="1770547"/>
    <lineage>
        <taxon>Bacteria</taxon>
        <taxon>Pseudomonadati</taxon>
        <taxon>Pseudomonadota</taxon>
        <taxon>Gammaproteobacteria</taxon>
        <taxon>Lysobacterales</taxon>
        <taxon>Rhodanobacteraceae</taxon>
        <taxon>Dyella</taxon>
    </lineage>
</organism>
<keyword evidence="3" id="KW-1185">Reference proteome</keyword>
<dbReference type="SUPFAM" id="SSF49401">
    <property type="entry name" value="Bacterial adhesins"/>
    <property type="match status" value="1"/>
</dbReference>
<dbReference type="PANTHER" id="PTHR33420:SF26">
    <property type="entry name" value="FIMBRIAL SUBUNIT"/>
    <property type="match status" value="1"/>
</dbReference>
<reference evidence="2 3" key="1">
    <citation type="submission" date="2020-10" db="EMBL/GenBank/DDBJ databases">
        <title>Phylogeny of dyella-like bacteria.</title>
        <authorList>
            <person name="Fu J."/>
        </authorList>
    </citation>
    <scope>NUCLEOTIDE SEQUENCE [LARGE SCALE GENOMIC DNA]</scope>
    <source>
        <strain evidence="2 3">DHG40</strain>
    </source>
</reference>
<proteinExistence type="predicted"/>
<dbReference type="InterPro" id="IPR050263">
    <property type="entry name" value="Bact_Fimbrial_Adh_Pro"/>
</dbReference>
<feature type="domain" description="Fimbrial-type adhesion" evidence="1">
    <location>
        <begin position="7"/>
        <end position="108"/>
    </location>
</feature>
<name>A0ABW8IFL2_9GAMM</name>
<dbReference type="PANTHER" id="PTHR33420">
    <property type="entry name" value="FIMBRIAL SUBUNIT ELFA-RELATED"/>
    <property type="match status" value="1"/>
</dbReference>
<evidence type="ECO:0000313" key="2">
    <source>
        <dbReference type="EMBL" id="MFK2853982.1"/>
    </source>
</evidence>
<dbReference type="Pfam" id="PF00419">
    <property type="entry name" value="Fimbrial"/>
    <property type="match status" value="1"/>
</dbReference>
<dbReference type="EMBL" id="JADIKI010000022">
    <property type="protein sequence ID" value="MFK2853982.1"/>
    <property type="molecule type" value="Genomic_DNA"/>
</dbReference>
<dbReference type="InterPro" id="IPR036937">
    <property type="entry name" value="Adhesion_dom_fimbrial_sf"/>
</dbReference>
<evidence type="ECO:0000259" key="1">
    <source>
        <dbReference type="Pfam" id="PF00419"/>
    </source>
</evidence>
<dbReference type="InterPro" id="IPR000259">
    <property type="entry name" value="Adhesion_dom_fimbrial"/>
</dbReference>
<dbReference type="Gene3D" id="2.60.40.1090">
    <property type="entry name" value="Fimbrial-type adhesion domain"/>
    <property type="match status" value="1"/>
</dbReference>